<keyword evidence="2" id="KW-0560">Oxidoreductase</keyword>
<evidence type="ECO:0000256" key="3">
    <source>
        <dbReference type="RuleBase" id="RU000363"/>
    </source>
</evidence>
<dbReference type="SUPFAM" id="SSF51735">
    <property type="entry name" value="NAD(P)-binding Rossmann-fold domains"/>
    <property type="match status" value="1"/>
</dbReference>
<evidence type="ECO:0000256" key="2">
    <source>
        <dbReference type="ARBA" id="ARBA00023002"/>
    </source>
</evidence>
<dbReference type="Gene3D" id="3.40.50.720">
    <property type="entry name" value="NAD(P)-binding Rossmann-like Domain"/>
    <property type="match status" value="1"/>
</dbReference>
<accession>A0A506PH04</accession>
<organism evidence="4 5">
    <name type="scientific">Paucihalobacter ruber</name>
    <dbReference type="NCBI Taxonomy" id="2567861"/>
    <lineage>
        <taxon>Bacteria</taxon>
        <taxon>Pseudomonadati</taxon>
        <taxon>Bacteroidota</taxon>
        <taxon>Flavobacteriia</taxon>
        <taxon>Flavobacteriales</taxon>
        <taxon>Flavobacteriaceae</taxon>
        <taxon>Paucihalobacter</taxon>
    </lineage>
</organism>
<dbReference type="EMBL" id="VHIQ01000006">
    <property type="protein sequence ID" value="TPV32382.1"/>
    <property type="molecule type" value="Genomic_DNA"/>
</dbReference>
<evidence type="ECO:0000313" key="4">
    <source>
        <dbReference type="EMBL" id="TPV32382.1"/>
    </source>
</evidence>
<gene>
    <name evidence="4" type="ORF">FJ651_12520</name>
</gene>
<dbReference type="Pfam" id="PF00106">
    <property type="entry name" value="adh_short"/>
    <property type="match status" value="1"/>
</dbReference>
<keyword evidence="5" id="KW-1185">Reference proteome</keyword>
<evidence type="ECO:0000256" key="1">
    <source>
        <dbReference type="ARBA" id="ARBA00006484"/>
    </source>
</evidence>
<dbReference type="GO" id="GO:0016020">
    <property type="term" value="C:membrane"/>
    <property type="evidence" value="ECO:0007669"/>
    <property type="project" value="TreeGrafter"/>
</dbReference>
<dbReference type="PRINTS" id="PR00080">
    <property type="entry name" value="SDRFAMILY"/>
</dbReference>
<dbReference type="Proteomes" id="UP000317332">
    <property type="component" value="Unassembled WGS sequence"/>
</dbReference>
<reference evidence="4 5" key="1">
    <citation type="submission" date="2019-06" db="EMBL/GenBank/DDBJ databases">
        <title>Flavobacteriaceae Paucihalobacterium erythroidium CWB-1, complete genome.</title>
        <authorList>
            <person name="Wu S."/>
        </authorList>
    </citation>
    <scope>NUCLEOTIDE SEQUENCE [LARGE SCALE GENOMIC DNA]</scope>
    <source>
        <strain evidence="4 5">CWB-1</strain>
    </source>
</reference>
<dbReference type="InterPro" id="IPR020904">
    <property type="entry name" value="Sc_DH/Rdtase_CS"/>
</dbReference>
<dbReference type="RefSeq" id="WP_140990877.1">
    <property type="nucleotide sequence ID" value="NZ_VHIQ01000006.1"/>
</dbReference>
<dbReference type="AlphaFoldDB" id="A0A506PH04"/>
<comment type="similarity">
    <text evidence="1 3">Belongs to the short-chain dehydrogenases/reductases (SDR) family.</text>
</comment>
<protein>
    <submittedName>
        <fullName evidence="4">SDR family NAD(P)-dependent oxidoreductase</fullName>
    </submittedName>
</protein>
<dbReference type="PROSITE" id="PS00061">
    <property type="entry name" value="ADH_SHORT"/>
    <property type="match status" value="1"/>
</dbReference>
<dbReference type="InterPro" id="IPR002347">
    <property type="entry name" value="SDR_fam"/>
</dbReference>
<name>A0A506PH04_9FLAO</name>
<dbReference type="PRINTS" id="PR00081">
    <property type="entry name" value="GDHRDH"/>
</dbReference>
<dbReference type="PANTHER" id="PTHR44196:SF1">
    <property type="entry name" value="DEHYDROGENASE_REDUCTASE SDR FAMILY MEMBER 7B"/>
    <property type="match status" value="1"/>
</dbReference>
<sequence>MERSKPVVWITGASSGIGKEMALQYASKGYAVVVSARRSEILEALASKIKLDGGEAYPLVCDVMEEESIKKAVIKILSHYGRIDIAIANAGCAVTNFLEHSSQQEWERQFNINVVGLAMTAKYAIPELKKFNGRLVLIGSVSAFVPNPFVSAYGASKAAVHNIGESLQVELRGTGVSCTTIHPGFVDSNITRVDNSGHFNPEAPDPRPAKLMWPTDKAVKQMITAIDKRKKVQVITGHGKVFVFLGRFFPGIARAMMAKQIKEIMKTQETGNS</sequence>
<proteinExistence type="inferred from homology"/>
<dbReference type="OrthoDB" id="822355at2"/>
<dbReference type="PANTHER" id="PTHR44196">
    <property type="entry name" value="DEHYDROGENASE/REDUCTASE SDR FAMILY MEMBER 7B"/>
    <property type="match status" value="1"/>
</dbReference>
<evidence type="ECO:0000313" key="5">
    <source>
        <dbReference type="Proteomes" id="UP000317332"/>
    </source>
</evidence>
<dbReference type="GO" id="GO:0016491">
    <property type="term" value="F:oxidoreductase activity"/>
    <property type="evidence" value="ECO:0007669"/>
    <property type="project" value="UniProtKB-KW"/>
</dbReference>
<dbReference type="InterPro" id="IPR036291">
    <property type="entry name" value="NAD(P)-bd_dom_sf"/>
</dbReference>
<comment type="caution">
    <text evidence="4">The sequence shown here is derived from an EMBL/GenBank/DDBJ whole genome shotgun (WGS) entry which is preliminary data.</text>
</comment>